<dbReference type="PRINTS" id="PR00935">
    <property type="entry name" value="BAND41"/>
</dbReference>
<evidence type="ECO:0000256" key="2">
    <source>
        <dbReference type="ARBA" id="ARBA00004536"/>
    </source>
</evidence>
<dbReference type="CDD" id="cd13186">
    <property type="entry name" value="FERM_C_NBL4_NBL5"/>
    <property type="match status" value="1"/>
</dbReference>
<dbReference type="GO" id="GO:0008092">
    <property type="term" value="F:cytoskeletal protein binding"/>
    <property type="evidence" value="ECO:0007669"/>
    <property type="project" value="InterPro"/>
</dbReference>
<comment type="subcellular location">
    <subcellularLocation>
        <location evidence="2">Cell junction</location>
        <location evidence="2">Adherens junction</location>
    </subcellularLocation>
    <subcellularLocation>
        <location evidence="6">Cell projection</location>
        <location evidence="6">Rhabdomere</location>
    </subcellularLocation>
    <subcellularLocation>
        <location evidence="1">Cytoplasm</location>
    </subcellularLocation>
</comment>
<sequence length="670" mass="76027">MLGFFSKKRTPNQKLLNHVKSNCRSYSTNKHSIQCKVILLDGTDLSVDLPKKAAGNDLYEQVFYSLDLIEKDYFGLQYTDSNNVQHWLDPTKPIKKQVKIGPPYTLRLKVKFYSSEPNLLREELTRYQFFLQLRQDILDGRLECPENVTIELAALALQSELGDFDEENHTLAGISEFRFVPDQTEELEIQIFEEFKKYRGMTPAQAEMNYLNKAKWLEMYGVDNHTVLGKDGCEYSLGLTPTGILVFEGTQKIGLFFWPKISKLDFKKKKLTLVIVEDDDQGREQEHTFVFRLHNEKACKHLWKCAVEHHAFFRLRAPIRGPSAKQNFFRMGSRFRYSGKTEFQTTQQNRARRTVQFERRPSQRYARRQSHILRERERQKINEQVEEKSKDEDVASVGQENIYENIQPTIEIEETKKVAEVEKNCLLTDDHVPSLIDCSFSNNDAPVTDKEEGDLGKTSLISFDPICTTDVKTNVSTVDIDVSTVFLDNVTANKSNISLFENNIPVAISVNECAKREDNQRMRSISPVQSISLPSSSNESSITLTNPFTTVVSITSNNVSALDNGSSISTNPFLKESNPFANVNEDSNSGKANPSDIKYVNGETTVSSGTIVVSIKADKSDKENKSENVSSLNHISPWLVSDSVDSSAANKRKTPTTLSVIRKTVITTQL</sequence>
<dbReference type="InterPro" id="IPR019747">
    <property type="entry name" value="FERM_CS"/>
</dbReference>
<dbReference type="InterPro" id="IPR029071">
    <property type="entry name" value="Ubiquitin-like_domsf"/>
</dbReference>
<dbReference type="Pfam" id="PF09379">
    <property type="entry name" value="FERM_N"/>
    <property type="match status" value="1"/>
</dbReference>
<dbReference type="InterPro" id="IPR018980">
    <property type="entry name" value="FERM_PH-like_C"/>
</dbReference>
<dbReference type="PANTHER" id="PTHR23280:SF25">
    <property type="entry name" value="MOESIN_EZRIN_RADIXIN HOMOLOG 1"/>
    <property type="match status" value="1"/>
</dbReference>
<proteinExistence type="predicted"/>
<dbReference type="Gene3D" id="1.20.80.10">
    <property type="match status" value="1"/>
</dbReference>
<dbReference type="SMART" id="SM00295">
    <property type="entry name" value="B41"/>
    <property type="match status" value="1"/>
</dbReference>
<dbReference type="FunFam" id="1.20.80.10:FF:000003">
    <property type="entry name" value="Tyrosine-protein phosphatase non-receptor type 4"/>
    <property type="match status" value="1"/>
</dbReference>
<dbReference type="CDD" id="cd17108">
    <property type="entry name" value="FERM_F1_EPB41L5_like"/>
    <property type="match status" value="1"/>
</dbReference>
<keyword evidence="5" id="KW-0965">Cell junction</keyword>
<dbReference type="Gene3D" id="2.30.29.30">
    <property type="entry name" value="Pleckstrin-homology domain (PH domain)/Phosphotyrosine-binding domain (PTB)"/>
    <property type="match status" value="1"/>
</dbReference>
<gene>
    <name evidence="9" type="ORF">V9T40_001775</name>
</gene>
<dbReference type="SUPFAM" id="SSF47031">
    <property type="entry name" value="Second domain of FERM"/>
    <property type="match status" value="1"/>
</dbReference>
<dbReference type="SMART" id="SM01196">
    <property type="entry name" value="FERM_C"/>
    <property type="match status" value="1"/>
</dbReference>
<reference evidence="9 10" key="1">
    <citation type="submission" date="2024-03" db="EMBL/GenBank/DDBJ databases">
        <title>Adaptation during the transition from Ophiocordyceps entomopathogen to insect associate is accompanied by gene loss and intensified selection.</title>
        <authorList>
            <person name="Ward C.M."/>
            <person name="Onetto C.A."/>
            <person name="Borneman A.R."/>
        </authorList>
    </citation>
    <scope>NUCLEOTIDE SEQUENCE [LARGE SCALE GENOMIC DNA]</scope>
    <source>
        <strain evidence="9">AWRI1</strain>
        <tissue evidence="9">Single Adult Female</tissue>
    </source>
</reference>
<dbReference type="SMART" id="SM01195">
    <property type="entry name" value="FA"/>
    <property type="match status" value="1"/>
</dbReference>
<dbReference type="PANTHER" id="PTHR23280">
    <property type="entry name" value="4.1 G PROTEIN"/>
    <property type="match status" value="1"/>
</dbReference>
<dbReference type="InterPro" id="IPR018979">
    <property type="entry name" value="FERM_N"/>
</dbReference>
<evidence type="ECO:0000256" key="5">
    <source>
        <dbReference type="ARBA" id="ARBA00022949"/>
    </source>
</evidence>
<dbReference type="Pfam" id="PF08736">
    <property type="entry name" value="FA"/>
    <property type="match status" value="1"/>
</dbReference>
<organism evidence="9 10">
    <name type="scientific">Parthenolecanium corni</name>
    <dbReference type="NCBI Taxonomy" id="536013"/>
    <lineage>
        <taxon>Eukaryota</taxon>
        <taxon>Metazoa</taxon>
        <taxon>Ecdysozoa</taxon>
        <taxon>Arthropoda</taxon>
        <taxon>Hexapoda</taxon>
        <taxon>Insecta</taxon>
        <taxon>Pterygota</taxon>
        <taxon>Neoptera</taxon>
        <taxon>Paraneoptera</taxon>
        <taxon>Hemiptera</taxon>
        <taxon>Sternorrhyncha</taxon>
        <taxon>Coccoidea</taxon>
        <taxon>Coccidae</taxon>
        <taxon>Parthenolecanium</taxon>
    </lineage>
</organism>
<evidence type="ECO:0000256" key="4">
    <source>
        <dbReference type="ARBA" id="ARBA00022490"/>
    </source>
</evidence>
<feature type="domain" description="FERM" evidence="8">
    <location>
        <begin position="33"/>
        <end position="317"/>
    </location>
</feature>
<dbReference type="Pfam" id="PF00373">
    <property type="entry name" value="FERM_M"/>
    <property type="match status" value="1"/>
</dbReference>
<evidence type="ECO:0000313" key="9">
    <source>
        <dbReference type="EMBL" id="KAK7590162.1"/>
    </source>
</evidence>
<dbReference type="GO" id="GO:0031032">
    <property type="term" value="P:actomyosin structure organization"/>
    <property type="evidence" value="ECO:0007669"/>
    <property type="project" value="TreeGrafter"/>
</dbReference>
<dbReference type="InterPro" id="IPR000798">
    <property type="entry name" value="Ez/rad/moesin-like"/>
</dbReference>
<dbReference type="SUPFAM" id="SSF54236">
    <property type="entry name" value="Ubiquitin-like"/>
    <property type="match status" value="1"/>
</dbReference>
<evidence type="ECO:0000259" key="8">
    <source>
        <dbReference type="PROSITE" id="PS50057"/>
    </source>
</evidence>
<dbReference type="InterPro" id="IPR000299">
    <property type="entry name" value="FERM_domain"/>
</dbReference>
<dbReference type="GO" id="GO:0005912">
    <property type="term" value="C:adherens junction"/>
    <property type="evidence" value="ECO:0007669"/>
    <property type="project" value="UniProtKB-SubCell"/>
</dbReference>
<dbReference type="GO" id="GO:0005886">
    <property type="term" value="C:plasma membrane"/>
    <property type="evidence" value="ECO:0007669"/>
    <property type="project" value="UniProtKB-ARBA"/>
</dbReference>
<dbReference type="InterPro" id="IPR011993">
    <property type="entry name" value="PH-like_dom_sf"/>
</dbReference>
<dbReference type="InterPro" id="IPR035963">
    <property type="entry name" value="FERM_2"/>
</dbReference>
<dbReference type="FunFam" id="3.10.20.90:FF:000024">
    <property type="entry name" value="Erythrocyte membrane protein band 4.1-like 5"/>
    <property type="match status" value="1"/>
</dbReference>
<feature type="compositionally biased region" description="Basic and acidic residues" evidence="7">
    <location>
        <begin position="372"/>
        <end position="393"/>
    </location>
</feature>
<dbReference type="PROSITE" id="PS00660">
    <property type="entry name" value="FERM_1"/>
    <property type="match status" value="1"/>
</dbReference>
<dbReference type="GO" id="GO:0005856">
    <property type="term" value="C:cytoskeleton"/>
    <property type="evidence" value="ECO:0007669"/>
    <property type="project" value="TreeGrafter"/>
</dbReference>
<dbReference type="InterPro" id="IPR014847">
    <property type="entry name" value="FA"/>
</dbReference>
<evidence type="ECO:0000313" key="10">
    <source>
        <dbReference type="Proteomes" id="UP001367676"/>
    </source>
</evidence>
<dbReference type="SUPFAM" id="SSF50729">
    <property type="entry name" value="PH domain-like"/>
    <property type="match status" value="1"/>
</dbReference>
<dbReference type="PROSITE" id="PS50057">
    <property type="entry name" value="FERM_3"/>
    <property type="match status" value="1"/>
</dbReference>
<keyword evidence="4" id="KW-0963">Cytoplasm</keyword>
<name>A0AAN9Y3S4_9HEMI</name>
<dbReference type="Proteomes" id="UP001367676">
    <property type="component" value="Unassembled WGS sequence"/>
</dbReference>
<dbReference type="InterPro" id="IPR014352">
    <property type="entry name" value="FERM/acyl-CoA-bd_prot_sf"/>
</dbReference>
<dbReference type="GO" id="GO:0009887">
    <property type="term" value="P:animal organ morphogenesis"/>
    <property type="evidence" value="ECO:0007669"/>
    <property type="project" value="UniProtKB-ARBA"/>
</dbReference>
<dbReference type="GO" id="GO:0016028">
    <property type="term" value="C:rhabdomere"/>
    <property type="evidence" value="ECO:0007669"/>
    <property type="project" value="UniProtKB-SubCell"/>
</dbReference>
<accession>A0AAN9Y3S4</accession>
<dbReference type="PRINTS" id="PR00661">
    <property type="entry name" value="ERMFAMILY"/>
</dbReference>
<dbReference type="Pfam" id="PF09380">
    <property type="entry name" value="FERM_C"/>
    <property type="match status" value="1"/>
</dbReference>
<comment type="caution">
    <text evidence="9">The sequence shown here is derived from an EMBL/GenBank/DDBJ whole genome shotgun (WGS) entry which is preliminary data.</text>
</comment>
<dbReference type="InterPro" id="IPR019749">
    <property type="entry name" value="Band_41_domain"/>
</dbReference>
<evidence type="ECO:0000256" key="6">
    <source>
        <dbReference type="ARBA" id="ARBA00043944"/>
    </source>
</evidence>
<evidence type="ECO:0000256" key="3">
    <source>
        <dbReference type="ARBA" id="ARBA00022025"/>
    </source>
</evidence>
<dbReference type="EMBL" id="JBBCAQ010000022">
    <property type="protein sequence ID" value="KAK7590162.1"/>
    <property type="molecule type" value="Genomic_DNA"/>
</dbReference>
<evidence type="ECO:0000256" key="7">
    <source>
        <dbReference type="SAM" id="MobiDB-lite"/>
    </source>
</evidence>
<dbReference type="InterPro" id="IPR019748">
    <property type="entry name" value="FERM_central"/>
</dbReference>
<dbReference type="FunFam" id="2.30.29.30:FF:000002">
    <property type="entry name" value="Band 4.1-like protein 5 isoform 1"/>
    <property type="match status" value="1"/>
</dbReference>
<keyword evidence="10" id="KW-1185">Reference proteome</keyword>
<protein>
    <recommendedName>
        <fullName evidence="3">Moesin/ezrin/radixin homolog 1</fullName>
    </recommendedName>
</protein>
<dbReference type="Gene3D" id="3.10.20.90">
    <property type="entry name" value="Phosphatidylinositol 3-kinase Catalytic Subunit, Chain A, domain 1"/>
    <property type="match status" value="1"/>
</dbReference>
<feature type="region of interest" description="Disordered" evidence="7">
    <location>
        <begin position="364"/>
        <end position="393"/>
    </location>
</feature>
<evidence type="ECO:0000256" key="1">
    <source>
        <dbReference type="ARBA" id="ARBA00004496"/>
    </source>
</evidence>
<dbReference type="GO" id="GO:0005737">
    <property type="term" value="C:cytoplasm"/>
    <property type="evidence" value="ECO:0007669"/>
    <property type="project" value="UniProtKB-SubCell"/>
</dbReference>
<dbReference type="GO" id="GO:0030182">
    <property type="term" value="P:neuron differentiation"/>
    <property type="evidence" value="ECO:0007669"/>
    <property type="project" value="UniProtKB-ARBA"/>
</dbReference>
<dbReference type="CDD" id="cd14473">
    <property type="entry name" value="FERM_B-lobe"/>
    <property type="match status" value="1"/>
</dbReference>
<dbReference type="AlphaFoldDB" id="A0AAN9Y3S4"/>